<sequence length="227" mass="24260">MPIPYDRDASLVSHHPSLLTPPRASGDDDAPTAAAVEAGQRARILEAMVQTVAAQGYPRTTVADVVRAAGVSRSTFYALLAGKEECFLEAYRLGTEVLEDHIDTAMDLATDGWRGRLQDGIRAYLRVLEDDRIFARTFLVEIHQGSPATALARDAVLDRFAARFLASHAAAVRAGEGEGTPALEVFAILAHGIDALVARALRTGEPEALPALEPVILDAALRVLRGA</sequence>
<keyword evidence="1" id="KW-0805">Transcription regulation</keyword>
<dbReference type="Gene3D" id="1.10.10.60">
    <property type="entry name" value="Homeodomain-like"/>
    <property type="match status" value="1"/>
</dbReference>
<evidence type="ECO:0000313" key="8">
    <source>
        <dbReference type="Proteomes" id="UP001056035"/>
    </source>
</evidence>
<dbReference type="RefSeq" id="WP_254571922.1">
    <property type="nucleotide sequence ID" value="NZ_CP098502.1"/>
</dbReference>
<evidence type="ECO:0000256" key="3">
    <source>
        <dbReference type="ARBA" id="ARBA00023163"/>
    </source>
</evidence>
<feature type="DNA-binding region" description="H-T-H motif" evidence="4">
    <location>
        <begin position="61"/>
        <end position="80"/>
    </location>
</feature>
<feature type="region of interest" description="Disordered" evidence="5">
    <location>
        <begin position="1"/>
        <end position="30"/>
    </location>
</feature>
<dbReference type="PROSITE" id="PS50977">
    <property type="entry name" value="HTH_TETR_2"/>
    <property type="match status" value="1"/>
</dbReference>
<feature type="domain" description="HTH tetR-type" evidence="6">
    <location>
        <begin position="38"/>
        <end position="98"/>
    </location>
</feature>
<name>A0ABY5DVY0_9ACTN</name>
<accession>A0ABY5DVY0</accession>
<keyword evidence="8" id="KW-1185">Reference proteome</keyword>
<dbReference type="PANTHER" id="PTHR30055">
    <property type="entry name" value="HTH-TYPE TRANSCRIPTIONAL REGULATOR RUTR"/>
    <property type="match status" value="1"/>
</dbReference>
<keyword evidence="2 4" id="KW-0238">DNA-binding</keyword>
<gene>
    <name evidence="7" type="ORF">NBH00_03260</name>
</gene>
<dbReference type="Pfam" id="PF00440">
    <property type="entry name" value="TetR_N"/>
    <property type="match status" value="1"/>
</dbReference>
<reference evidence="7 8" key="1">
    <citation type="submission" date="2022-06" db="EMBL/GenBank/DDBJ databases">
        <title>Paraconexibacter antarcticus.</title>
        <authorList>
            <person name="Kim C.S."/>
        </authorList>
    </citation>
    <scope>NUCLEOTIDE SEQUENCE [LARGE SCALE GENOMIC DNA]</scope>
    <source>
        <strain evidence="7 8">02-257</strain>
    </source>
</reference>
<proteinExistence type="predicted"/>
<dbReference type="InterPro" id="IPR009057">
    <property type="entry name" value="Homeodomain-like_sf"/>
</dbReference>
<evidence type="ECO:0000313" key="7">
    <source>
        <dbReference type="EMBL" id="UTI65236.1"/>
    </source>
</evidence>
<dbReference type="Gene3D" id="1.10.357.10">
    <property type="entry name" value="Tetracycline Repressor, domain 2"/>
    <property type="match status" value="1"/>
</dbReference>
<evidence type="ECO:0000256" key="1">
    <source>
        <dbReference type="ARBA" id="ARBA00023015"/>
    </source>
</evidence>
<protein>
    <submittedName>
        <fullName evidence="7">TetR/AcrR family transcriptional regulator</fullName>
    </submittedName>
</protein>
<dbReference type="PANTHER" id="PTHR30055:SF234">
    <property type="entry name" value="HTH-TYPE TRANSCRIPTIONAL REGULATOR BETI"/>
    <property type="match status" value="1"/>
</dbReference>
<dbReference type="EMBL" id="CP098502">
    <property type="protein sequence ID" value="UTI65236.1"/>
    <property type="molecule type" value="Genomic_DNA"/>
</dbReference>
<dbReference type="InterPro" id="IPR050109">
    <property type="entry name" value="HTH-type_TetR-like_transc_reg"/>
</dbReference>
<evidence type="ECO:0000259" key="6">
    <source>
        <dbReference type="PROSITE" id="PS50977"/>
    </source>
</evidence>
<evidence type="ECO:0000256" key="5">
    <source>
        <dbReference type="SAM" id="MobiDB-lite"/>
    </source>
</evidence>
<dbReference type="InterPro" id="IPR001647">
    <property type="entry name" value="HTH_TetR"/>
</dbReference>
<evidence type="ECO:0000256" key="2">
    <source>
        <dbReference type="ARBA" id="ARBA00023125"/>
    </source>
</evidence>
<dbReference type="Proteomes" id="UP001056035">
    <property type="component" value="Chromosome"/>
</dbReference>
<organism evidence="7 8">
    <name type="scientific">Paraconexibacter antarcticus</name>
    <dbReference type="NCBI Taxonomy" id="2949664"/>
    <lineage>
        <taxon>Bacteria</taxon>
        <taxon>Bacillati</taxon>
        <taxon>Actinomycetota</taxon>
        <taxon>Thermoleophilia</taxon>
        <taxon>Solirubrobacterales</taxon>
        <taxon>Paraconexibacteraceae</taxon>
        <taxon>Paraconexibacter</taxon>
    </lineage>
</organism>
<evidence type="ECO:0000256" key="4">
    <source>
        <dbReference type="PROSITE-ProRule" id="PRU00335"/>
    </source>
</evidence>
<dbReference type="SUPFAM" id="SSF46689">
    <property type="entry name" value="Homeodomain-like"/>
    <property type="match status" value="1"/>
</dbReference>
<keyword evidence="3" id="KW-0804">Transcription</keyword>